<dbReference type="PANTHER" id="PTHR23049">
    <property type="entry name" value="MYOSIN REGULATORY LIGHT CHAIN 2"/>
    <property type="match status" value="1"/>
</dbReference>
<evidence type="ECO:0000313" key="5">
    <source>
        <dbReference type="Proteomes" id="UP000694843"/>
    </source>
</evidence>
<feature type="domain" description="EF-hand" evidence="4">
    <location>
        <begin position="38"/>
        <end position="73"/>
    </location>
</feature>
<dbReference type="Gene3D" id="1.10.238.10">
    <property type="entry name" value="EF-hand"/>
    <property type="match status" value="2"/>
</dbReference>
<keyword evidence="2" id="KW-0106">Calcium</keyword>
<dbReference type="FunFam" id="1.10.238.10:FF:000001">
    <property type="entry name" value="Calmodulin 1"/>
    <property type="match status" value="1"/>
</dbReference>
<dbReference type="RefSeq" id="XP_018012836.1">
    <property type="nucleotide sequence ID" value="XM_018157347.2"/>
</dbReference>
<dbReference type="OrthoDB" id="429467at2759"/>
<dbReference type="KEGG" id="hazt:108669909"/>
<dbReference type="GO" id="GO:0005509">
    <property type="term" value="F:calcium ion binding"/>
    <property type="evidence" value="ECO:0007669"/>
    <property type="project" value="InterPro"/>
</dbReference>
<dbReference type="GeneID" id="108669909"/>
<organism evidence="5 6">
    <name type="scientific">Hyalella azteca</name>
    <name type="common">Amphipod</name>
    <dbReference type="NCBI Taxonomy" id="294128"/>
    <lineage>
        <taxon>Eukaryota</taxon>
        <taxon>Metazoa</taxon>
        <taxon>Ecdysozoa</taxon>
        <taxon>Arthropoda</taxon>
        <taxon>Crustacea</taxon>
        <taxon>Multicrustacea</taxon>
        <taxon>Malacostraca</taxon>
        <taxon>Eumalacostraca</taxon>
        <taxon>Peracarida</taxon>
        <taxon>Amphipoda</taxon>
        <taxon>Senticaudata</taxon>
        <taxon>Talitrida</taxon>
        <taxon>Talitroidea</taxon>
        <taxon>Hyalellidae</taxon>
        <taxon>Hyalella</taxon>
    </lineage>
</organism>
<evidence type="ECO:0000256" key="3">
    <source>
        <dbReference type="SAM" id="MobiDB-lite"/>
    </source>
</evidence>
<gene>
    <name evidence="6" type="primary">LOC108669909</name>
</gene>
<evidence type="ECO:0000256" key="1">
    <source>
        <dbReference type="ARBA" id="ARBA00022737"/>
    </source>
</evidence>
<dbReference type="InterPro" id="IPR002048">
    <property type="entry name" value="EF_hand_dom"/>
</dbReference>
<dbReference type="InterPro" id="IPR018247">
    <property type="entry name" value="EF_Hand_1_Ca_BS"/>
</dbReference>
<evidence type="ECO:0000313" key="6">
    <source>
        <dbReference type="RefSeq" id="XP_018012836.1"/>
    </source>
</evidence>
<proteinExistence type="predicted"/>
<dbReference type="SUPFAM" id="SSF47473">
    <property type="entry name" value="EF-hand"/>
    <property type="match status" value="1"/>
</dbReference>
<dbReference type="InterPro" id="IPR050403">
    <property type="entry name" value="Myosin_RLC"/>
</dbReference>
<accession>A0A8B7NHI0</accession>
<dbReference type="AlphaFoldDB" id="A0A8B7NHI0"/>
<reference evidence="6" key="1">
    <citation type="submission" date="2025-08" db="UniProtKB">
        <authorList>
            <consortium name="RefSeq"/>
        </authorList>
    </citation>
    <scope>IDENTIFICATION</scope>
    <source>
        <tissue evidence="6">Whole organism</tissue>
    </source>
</reference>
<name>A0A8B7NHI0_HYAAZ</name>
<keyword evidence="5" id="KW-1185">Reference proteome</keyword>
<keyword evidence="1" id="KW-0677">Repeat</keyword>
<dbReference type="Proteomes" id="UP000694843">
    <property type="component" value="Unplaced"/>
</dbReference>
<evidence type="ECO:0000259" key="4">
    <source>
        <dbReference type="PROSITE" id="PS50222"/>
    </source>
</evidence>
<dbReference type="PROSITE" id="PS00018">
    <property type="entry name" value="EF_HAND_1"/>
    <property type="match status" value="1"/>
</dbReference>
<feature type="region of interest" description="Disordered" evidence="3">
    <location>
        <begin position="1"/>
        <end position="33"/>
    </location>
</feature>
<dbReference type="PROSITE" id="PS50222">
    <property type="entry name" value="EF_HAND_2"/>
    <property type="match status" value="1"/>
</dbReference>
<evidence type="ECO:0000256" key="2">
    <source>
        <dbReference type="ARBA" id="ARBA00022837"/>
    </source>
</evidence>
<dbReference type="InterPro" id="IPR011992">
    <property type="entry name" value="EF-hand-dom_pair"/>
</dbReference>
<sequence>MPEAPAPTPAASKKKKDKKKASKGGGGGSNVFDQFSQKQVAEFKEGFQFMDRDKDGIIGRGDIRATADEVGVNLSEQQIDQMLADCAASINFTQLINMFGTRQQGGATDEDEVIVAAFKAFADEDGKIECDSLKTALMTFGDKYSEKEVNHFFELAPIEENKINCSLVCDMILGKTQDEVPPAAPGAEEPEE</sequence>
<protein>
    <submittedName>
        <fullName evidence="6">Myosin regulatory light chain 2 isoform X1</fullName>
    </submittedName>
</protein>
<feature type="compositionally biased region" description="Basic residues" evidence="3">
    <location>
        <begin position="12"/>
        <end position="22"/>
    </location>
</feature>